<keyword evidence="9" id="KW-0456">Lyase</keyword>
<comment type="subcellular location">
    <subcellularLocation>
        <location evidence="2">Cytoplasm</location>
    </subcellularLocation>
</comment>
<dbReference type="InterPro" id="IPR036052">
    <property type="entry name" value="TrpB-like_PALP_sf"/>
</dbReference>
<evidence type="ECO:0000256" key="9">
    <source>
        <dbReference type="ARBA" id="ARBA00023239"/>
    </source>
</evidence>
<sequence>MTLARLSVPIINKTPLIREFLSKDLNAPQTFLKYEVLQPSRSFKSRGIGHVILTRAREISAKGNKIAHVFSSSGGNAGYAAAVACSRLGLRCSVVVPVTTKERMIQKIRDIGSEVIVKGAHWKEADTYLRENIIEKLDKATTEPIYVHPFDDPLVWEGHSTMVDEIVDSLKNDKIDINRVKAIVCSVGGGGLYNGIMTGLCRHKLAEQIPVIAVETVGADTMYQSMKSNKPVVLNGITSVASSLGSVYITDATFNFAKKYGSKSIALTDKEAIKTSIEFSNLSNFTTEPACAVSLHLGYHPEIVEKALDCKLTSDDIVIIIACGGSTWTYKDLENCAEQLGA</sequence>
<dbReference type="GO" id="GO:0006567">
    <property type="term" value="P:L-threonine catabolic process"/>
    <property type="evidence" value="ECO:0007669"/>
    <property type="project" value="TreeGrafter"/>
</dbReference>
<dbReference type="GO" id="GO:0003941">
    <property type="term" value="F:L-serine ammonia-lyase activity"/>
    <property type="evidence" value="ECO:0007669"/>
    <property type="project" value="UniProtKB-EC"/>
</dbReference>
<dbReference type="GO" id="GO:0005737">
    <property type="term" value="C:cytoplasm"/>
    <property type="evidence" value="ECO:0007669"/>
    <property type="project" value="UniProtKB-SubCell"/>
</dbReference>
<dbReference type="Gene3D" id="3.40.50.1100">
    <property type="match status" value="2"/>
</dbReference>
<evidence type="ECO:0000256" key="5">
    <source>
        <dbReference type="ARBA" id="ARBA00012093"/>
    </source>
</evidence>
<dbReference type="GO" id="GO:0006094">
    <property type="term" value="P:gluconeogenesis"/>
    <property type="evidence" value="ECO:0007669"/>
    <property type="project" value="UniProtKB-KW"/>
</dbReference>
<dbReference type="CDD" id="cd06448">
    <property type="entry name" value="L-Ser-dehyd"/>
    <property type="match status" value="1"/>
</dbReference>
<dbReference type="InterPro" id="IPR050147">
    <property type="entry name" value="Ser/Thr_Dehydratase"/>
</dbReference>
<keyword evidence="8" id="KW-0663">Pyridoxal phosphate</keyword>
<comment type="similarity">
    <text evidence="4">Belongs to the serine/threonine dehydratase family.</text>
</comment>
<dbReference type="Pfam" id="PF00291">
    <property type="entry name" value="PALP"/>
    <property type="match status" value="1"/>
</dbReference>
<keyword evidence="13" id="KW-1185">Reference proteome</keyword>
<accession>A0AAV5S3K9</accession>
<organism evidence="12 13">
    <name type="scientific">Maudiozyma humilis</name>
    <name type="common">Sour dough yeast</name>
    <name type="synonym">Kazachstania humilis</name>
    <dbReference type="NCBI Taxonomy" id="51915"/>
    <lineage>
        <taxon>Eukaryota</taxon>
        <taxon>Fungi</taxon>
        <taxon>Dikarya</taxon>
        <taxon>Ascomycota</taxon>
        <taxon>Saccharomycotina</taxon>
        <taxon>Saccharomycetes</taxon>
        <taxon>Saccharomycetales</taxon>
        <taxon>Saccharomycetaceae</taxon>
        <taxon>Maudiozyma</taxon>
    </lineage>
</organism>
<comment type="pathway">
    <text evidence="3">Carbohydrate biosynthesis; gluconeogenesis.</text>
</comment>
<evidence type="ECO:0000256" key="1">
    <source>
        <dbReference type="ARBA" id="ARBA00001933"/>
    </source>
</evidence>
<feature type="domain" description="Tryptophan synthase beta chain-like PALP" evidence="11">
    <location>
        <begin position="11"/>
        <end position="323"/>
    </location>
</feature>
<reference evidence="12 13" key="1">
    <citation type="journal article" date="2023" name="Elife">
        <title>Identification of key yeast species and microbe-microbe interactions impacting larval growth of Drosophila in the wild.</title>
        <authorList>
            <person name="Mure A."/>
            <person name="Sugiura Y."/>
            <person name="Maeda R."/>
            <person name="Honda K."/>
            <person name="Sakurai N."/>
            <person name="Takahashi Y."/>
            <person name="Watada M."/>
            <person name="Katoh T."/>
            <person name="Gotoh A."/>
            <person name="Gotoh Y."/>
            <person name="Taniguchi I."/>
            <person name="Nakamura K."/>
            <person name="Hayashi T."/>
            <person name="Katayama T."/>
            <person name="Uemura T."/>
            <person name="Hattori Y."/>
        </authorList>
    </citation>
    <scope>NUCLEOTIDE SEQUENCE [LARGE SCALE GENOMIC DNA]</scope>
    <source>
        <strain evidence="12 13">KH-74</strain>
    </source>
</reference>
<dbReference type="InterPro" id="IPR000634">
    <property type="entry name" value="Ser/Thr_deHydtase_PyrdxlP-BS"/>
</dbReference>
<dbReference type="PANTHER" id="PTHR48078">
    <property type="entry name" value="THREONINE DEHYDRATASE, MITOCHONDRIAL-RELATED"/>
    <property type="match status" value="1"/>
</dbReference>
<dbReference type="SUPFAM" id="SSF53686">
    <property type="entry name" value="Tryptophan synthase beta subunit-like PLP-dependent enzymes"/>
    <property type="match status" value="1"/>
</dbReference>
<gene>
    <name evidence="12" type="ORF">DAKH74_050520</name>
</gene>
<comment type="caution">
    <text evidence="12">The sequence shown here is derived from an EMBL/GenBank/DDBJ whole genome shotgun (WGS) entry which is preliminary data.</text>
</comment>
<dbReference type="PROSITE" id="PS00165">
    <property type="entry name" value="DEHYDRATASE_SER_THR"/>
    <property type="match status" value="1"/>
</dbReference>
<evidence type="ECO:0000256" key="7">
    <source>
        <dbReference type="ARBA" id="ARBA00022490"/>
    </source>
</evidence>
<dbReference type="GO" id="GO:0030170">
    <property type="term" value="F:pyridoxal phosphate binding"/>
    <property type="evidence" value="ECO:0007669"/>
    <property type="project" value="InterPro"/>
</dbReference>
<evidence type="ECO:0000256" key="4">
    <source>
        <dbReference type="ARBA" id="ARBA00010869"/>
    </source>
</evidence>
<keyword evidence="6" id="KW-0312">Gluconeogenesis</keyword>
<evidence type="ECO:0000256" key="2">
    <source>
        <dbReference type="ARBA" id="ARBA00004496"/>
    </source>
</evidence>
<evidence type="ECO:0000313" key="12">
    <source>
        <dbReference type="EMBL" id="GMM58435.1"/>
    </source>
</evidence>
<dbReference type="AlphaFoldDB" id="A0AAV5S3K9"/>
<dbReference type="GO" id="GO:0009097">
    <property type="term" value="P:isoleucine biosynthetic process"/>
    <property type="evidence" value="ECO:0007669"/>
    <property type="project" value="TreeGrafter"/>
</dbReference>
<evidence type="ECO:0000259" key="11">
    <source>
        <dbReference type="Pfam" id="PF00291"/>
    </source>
</evidence>
<evidence type="ECO:0000256" key="6">
    <source>
        <dbReference type="ARBA" id="ARBA00022432"/>
    </source>
</evidence>
<dbReference type="GO" id="GO:0006565">
    <property type="term" value="P:L-serine catabolic process"/>
    <property type="evidence" value="ECO:0007669"/>
    <property type="project" value="TreeGrafter"/>
</dbReference>
<name>A0AAV5S3K9_MAUHU</name>
<dbReference type="GO" id="GO:0004794">
    <property type="term" value="F:threonine deaminase activity"/>
    <property type="evidence" value="ECO:0007669"/>
    <property type="project" value="TreeGrafter"/>
</dbReference>
<dbReference type="InterPro" id="IPR001926">
    <property type="entry name" value="TrpB-like_PALP"/>
</dbReference>
<evidence type="ECO:0000313" key="13">
    <source>
        <dbReference type="Proteomes" id="UP001377567"/>
    </source>
</evidence>
<comment type="catalytic activity">
    <reaction evidence="10">
        <text>L-serine = pyruvate + NH4(+)</text>
        <dbReference type="Rhea" id="RHEA:19169"/>
        <dbReference type="ChEBI" id="CHEBI:15361"/>
        <dbReference type="ChEBI" id="CHEBI:28938"/>
        <dbReference type="ChEBI" id="CHEBI:33384"/>
        <dbReference type="EC" id="4.3.1.17"/>
    </reaction>
</comment>
<comment type="cofactor">
    <cofactor evidence="1">
        <name>pyridoxal 5'-phosphate</name>
        <dbReference type="ChEBI" id="CHEBI:597326"/>
    </cofactor>
</comment>
<keyword evidence="7" id="KW-0963">Cytoplasm</keyword>
<dbReference type="EMBL" id="BTGD01000025">
    <property type="protein sequence ID" value="GMM58435.1"/>
    <property type="molecule type" value="Genomic_DNA"/>
</dbReference>
<dbReference type="FunFam" id="3.40.50.1100:FF:000040">
    <property type="entry name" value="L-serine dehydratase, putative"/>
    <property type="match status" value="1"/>
</dbReference>
<proteinExistence type="inferred from homology"/>
<dbReference type="PANTHER" id="PTHR48078:SF2">
    <property type="entry name" value="CATABOLIC L-SERINE_THREONINE DEHYDRATASE"/>
    <property type="match status" value="1"/>
</dbReference>
<evidence type="ECO:0000256" key="3">
    <source>
        <dbReference type="ARBA" id="ARBA00004742"/>
    </source>
</evidence>
<dbReference type="Proteomes" id="UP001377567">
    <property type="component" value="Unassembled WGS sequence"/>
</dbReference>
<evidence type="ECO:0000256" key="10">
    <source>
        <dbReference type="ARBA" id="ARBA00049406"/>
    </source>
</evidence>
<dbReference type="EC" id="4.3.1.17" evidence="5"/>
<protein>
    <recommendedName>
        <fullName evidence="5">L-serine ammonia-lyase</fullName>
        <ecNumber evidence="5">4.3.1.17</ecNumber>
    </recommendedName>
</protein>
<evidence type="ECO:0000256" key="8">
    <source>
        <dbReference type="ARBA" id="ARBA00022898"/>
    </source>
</evidence>